<accession>A0A3E3EIR1</accession>
<dbReference type="EMBL" id="QUSL01000001">
    <property type="protein sequence ID" value="RGD87101.1"/>
    <property type="molecule type" value="Genomic_DNA"/>
</dbReference>
<comment type="caution">
    <text evidence="2">The sequence shown here is derived from an EMBL/GenBank/DDBJ whole genome shotgun (WGS) entry which is preliminary data.</text>
</comment>
<reference evidence="2 3" key="1">
    <citation type="submission" date="2018-08" db="EMBL/GenBank/DDBJ databases">
        <title>A genome reference for cultivated species of the human gut microbiota.</title>
        <authorList>
            <person name="Zou Y."/>
            <person name="Xue W."/>
            <person name="Luo G."/>
        </authorList>
    </citation>
    <scope>NUCLEOTIDE SEQUENCE [LARGE SCALE GENOMIC DNA]</scope>
    <source>
        <strain evidence="2 3">OM06-4</strain>
    </source>
</reference>
<sequence length="134" mass="15108">MARSAYNYTLAETHKGKVYIPYVGIEVKGYTTLFSAVLGFFTVTAVIGFPLSFIFGSVSYFIAAALAACAVVTAVIYSNEINNETGRTKLKEFYYLNIKKYRYVYDSKGIKRYIRPKTKGAVYVNACRNSTRIR</sequence>
<evidence type="ECO:0000313" key="3">
    <source>
        <dbReference type="Proteomes" id="UP000261032"/>
    </source>
</evidence>
<gene>
    <name evidence="2" type="ORF">DXB93_00010</name>
</gene>
<feature type="transmembrane region" description="Helical" evidence="1">
    <location>
        <begin position="33"/>
        <end position="54"/>
    </location>
</feature>
<evidence type="ECO:0000313" key="2">
    <source>
        <dbReference type="EMBL" id="RGD87101.1"/>
    </source>
</evidence>
<keyword evidence="1" id="KW-0472">Membrane</keyword>
<feature type="transmembrane region" description="Helical" evidence="1">
    <location>
        <begin position="60"/>
        <end position="79"/>
    </location>
</feature>
<protein>
    <submittedName>
        <fullName evidence="2">Uncharacterized protein</fullName>
    </submittedName>
</protein>
<organism evidence="2 3">
    <name type="scientific">Thomasclavelia ramosa</name>
    <dbReference type="NCBI Taxonomy" id="1547"/>
    <lineage>
        <taxon>Bacteria</taxon>
        <taxon>Bacillati</taxon>
        <taxon>Bacillota</taxon>
        <taxon>Erysipelotrichia</taxon>
        <taxon>Erysipelotrichales</taxon>
        <taxon>Coprobacillaceae</taxon>
        <taxon>Thomasclavelia</taxon>
    </lineage>
</organism>
<dbReference type="AlphaFoldDB" id="A0A3E3EIR1"/>
<dbReference type="Proteomes" id="UP000261032">
    <property type="component" value="Unassembled WGS sequence"/>
</dbReference>
<evidence type="ECO:0000256" key="1">
    <source>
        <dbReference type="SAM" id="Phobius"/>
    </source>
</evidence>
<name>A0A3E3EIR1_9FIRM</name>
<dbReference type="RefSeq" id="WP_008791001.1">
    <property type="nucleotide sequence ID" value="NZ_BAABXX010000001.1"/>
</dbReference>
<proteinExistence type="predicted"/>
<keyword evidence="1" id="KW-0812">Transmembrane</keyword>
<keyword evidence="1" id="KW-1133">Transmembrane helix</keyword>